<evidence type="ECO:0000256" key="1">
    <source>
        <dbReference type="ARBA" id="ARBA00022849"/>
    </source>
</evidence>
<dbReference type="InterPro" id="IPR048716">
    <property type="entry name" value="Phosphatase-like_N"/>
</dbReference>
<dbReference type="EMBL" id="BLPG01000001">
    <property type="protein sequence ID" value="GFJ93220.1"/>
    <property type="molecule type" value="Genomic_DNA"/>
</dbReference>
<feature type="domain" description="Phosphotyrosine protein phosphatase I" evidence="2">
    <location>
        <begin position="85"/>
        <end position="211"/>
    </location>
</feature>
<sequence length="219" mass="24069">MPRDLEQFELLNTRSQLRRAAEHAFAFYRGAISREECQQVIDDSYELLGKSARVKHHLVPLAQMWTIERLRRVGILDRRFTRTAPEVLFVDRHDTHAAPMAAALLASYARGRVHVSSAGDEPVSAIDPDVVRVLADLGVDAGEAFPKPLTDDAVRGADVIVLLADVAVVAGSEVTGQLLRWDVGALEGQPYEVLEAARDELDLRVLRLLADVLTTAGTV</sequence>
<reference evidence="3 4" key="1">
    <citation type="submission" date="2020-03" db="EMBL/GenBank/DDBJ databases">
        <title>Whole genome shotgun sequence of Phytohabitans rumicis NBRC 108638.</title>
        <authorList>
            <person name="Komaki H."/>
            <person name="Tamura T."/>
        </authorList>
    </citation>
    <scope>NUCLEOTIDE SEQUENCE [LARGE SCALE GENOMIC DNA]</scope>
    <source>
        <strain evidence="3 4">NBRC 108638</strain>
    </source>
</reference>
<evidence type="ECO:0000313" key="4">
    <source>
        <dbReference type="Proteomes" id="UP000482960"/>
    </source>
</evidence>
<evidence type="ECO:0000313" key="3">
    <source>
        <dbReference type="EMBL" id="GFJ93220.1"/>
    </source>
</evidence>
<name>A0A6V8LC56_9ACTN</name>
<dbReference type="PANTHER" id="PTHR43428:SF1">
    <property type="entry name" value="ARSENATE REDUCTASE"/>
    <property type="match status" value="1"/>
</dbReference>
<dbReference type="RefSeq" id="WP_173079896.1">
    <property type="nucleotide sequence ID" value="NZ_BAABJB010000043.1"/>
</dbReference>
<dbReference type="AlphaFoldDB" id="A0A6V8LC56"/>
<evidence type="ECO:0000259" key="2">
    <source>
        <dbReference type="SMART" id="SM00226"/>
    </source>
</evidence>
<dbReference type="SMART" id="SM00226">
    <property type="entry name" value="LMWPc"/>
    <property type="match status" value="1"/>
</dbReference>
<dbReference type="InterPro" id="IPR023485">
    <property type="entry name" value="Ptyr_pPase"/>
</dbReference>
<organism evidence="3 4">
    <name type="scientific">Phytohabitans rumicis</name>
    <dbReference type="NCBI Taxonomy" id="1076125"/>
    <lineage>
        <taxon>Bacteria</taxon>
        <taxon>Bacillati</taxon>
        <taxon>Actinomycetota</taxon>
        <taxon>Actinomycetes</taxon>
        <taxon>Micromonosporales</taxon>
        <taxon>Micromonosporaceae</taxon>
    </lineage>
</organism>
<dbReference type="PANTHER" id="PTHR43428">
    <property type="entry name" value="ARSENATE REDUCTASE"/>
    <property type="match status" value="1"/>
</dbReference>
<keyword evidence="4" id="KW-1185">Reference proteome</keyword>
<keyword evidence="1" id="KW-0059">Arsenical resistance</keyword>
<dbReference type="SUPFAM" id="SSF52788">
    <property type="entry name" value="Phosphotyrosine protein phosphatases I"/>
    <property type="match status" value="1"/>
</dbReference>
<dbReference type="Gene3D" id="1.10.8.1060">
    <property type="entry name" value="Corynebacterium glutamicum thioredoxin-dependent arsenate reductase, N-terminal domain"/>
    <property type="match status" value="1"/>
</dbReference>
<dbReference type="GO" id="GO:0046685">
    <property type="term" value="P:response to arsenic-containing substance"/>
    <property type="evidence" value="ECO:0007669"/>
    <property type="project" value="UniProtKB-KW"/>
</dbReference>
<dbReference type="Proteomes" id="UP000482960">
    <property type="component" value="Unassembled WGS sequence"/>
</dbReference>
<dbReference type="Pfam" id="PF01451">
    <property type="entry name" value="LMWPc"/>
    <property type="match status" value="1"/>
</dbReference>
<accession>A0A6V8LC56</accession>
<gene>
    <name evidence="3" type="ORF">Prum_068620</name>
</gene>
<dbReference type="InterPro" id="IPR036196">
    <property type="entry name" value="Ptyr_pPase_sf"/>
</dbReference>
<protein>
    <recommendedName>
        <fullName evidence="2">Phosphotyrosine protein phosphatase I domain-containing protein</fullName>
    </recommendedName>
</protein>
<dbReference type="Pfam" id="PF21234">
    <property type="entry name" value="Phosphatase-like_N"/>
    <property type="match status" value="1"/>
</dbReference>
<dbReference type="Gene3D" id="3.40.50.2300">
    <property type="match status" value="1"/>
</dbReference>
<comment type="caution">
    <text evidence="3">The sequence shown here is derived from an EMBL/GenBank/DDBJ whole genome shotgun (WGS) entry which is preliminary data.</text>
</comment>
<proteinExistence type="predicted"/>
<reference evidence="3 4" key="2">
    <citation type="submission" date="2020-03" db="EMBL/GenBank/DDBJ databases">
        <authorList>
            <person name="Ichikawa N."/>
            <person name="Kimura A."/>
            <person name="Kitahashi Y."/>
            <person name="Uohara A."/>
        </authorList>
    </citation>
    <scope>NUCLEOTIDE SEQUENCE [LARGE SCALE GENOMIC DNA]</scope>
    <source>
        <strain evidence="3 4">NBRC 108638</strain>
    </source>
</reference>